<protein>
    <submittedName>
        <fullName evidence="1">Unannotated protein</fullName>
    </submittedName>
</protein>
<dbReference type="InterPro" id="IPR001753">
    <property type="entry name" value="Enoyl-CoA_hydra/iso"/>
</dbReference>
<organism evidence="1">
    <name type="scientific">freshwater metagenome</name>
    <dbReference type="NCBI Taxonomy" id="449393"/>
    <lineage>
        <taxon>unclassified sequences</taxon>
        <taxon>metagenomes</taxon>
        <taxon>ecological metagenomes</taxon>
    </lineage>
</organism>
<evidence type="ECO:0000313" key="1">
    <source>
        <dbReference type="EMBL" id="CAB5037406.1"/>
    </source>
</evidence>
<accession>A0A6J7S8P3</accession>
<reference evidence="1" key="1">
    <citation type="submission" date="2020-05" db="EMBL/GenBank/DDBJ databases">
        <authorList>
            <person name="Chiriac C."/>
            <person name="Salcher M."/>
            <person name="Ghai R."/>
            <person name="Kavagutti S V."/>
        </authorList>
    </citation>
    <scope>NUCLEOTIDE SEQUENCE</scope>
</reference>
<sequence length="112" mass="12475">MPRRIGLHRAKELAFFADIIDAAEADRIGLVNRVVPDAQLDAFVTEWTDRLIALPPIALAQSKRMLNNSMNVTLEEALDDEGVAQTVNFGTKDTPEAIAAWMEKRNPVFKGR</sequence>
<dbReference type="PANTHER" id="PTHR43459:SF1">
    <property type="entry name" value="EG:BACN32G11.4 PROTEIN"/>
    <property type="match status" value="1"/>
</dbReference>
<dbReference type="InterPro" id="IPR029045">
    <property type="entry name" value="ClpP/crotonase-like_dom_sf"/>
</dbReference>
<name>A0A6J7S8P3_9ZZZZ</name>
<dbReference type="PANTHER" id="PTHR43459">
    <property type="entry name" value="ENOYL-COA HYDRATASE"/>
    <property type="match status" value="1"/>
</dbReference>
<dbReference type="Gene3D" id="1.10.12.10">
    <property type="entry name" value="Lyase 2-enoyl-coa Hydratase, Chain A, domain 2"/>
    <property type="match status" value="1"/>
</dbReference>
<gene>
    <name evidence="1" type="ORF">UFOPK4134_01752</name>
</gene>
<dbReference type="Pfam" id="PF00378">
    <property type="entry name" value="ECH_1"/>
    <property type="match status" value="1"/>
</dbReference>
<dbReference type="Gene3D" id="3.90.226.10">
    <property type="entry name" value="2-enoyl-CoA Hydratase, Chain A, domain 1"/>
    <property type="match status" value="1"/>
</dbReference>
<dbReference type="SUPFAM" id="SSF52096">
    <property type="entry name" value="ClpP/crotonase"/>
    <property type="match status" value="1"/>
</dbReference>
<dbReference type="EMBL" id="CAFBPS010000202">
    <property type="protein sequence ID" value="CAB5037406.1"/>
    <property type="molecule type" value="Genomic_DNA"/>
</dbReference>
<proteinExistence type="predicted"/>
<dbReference type="AlphaFoldDB" id="A0A6J7S8P3"/>
<dbReference type="InterPro" id="IPR014748">
    <property type="entry name" value="Enoyl-CoA_hydra_C"/>
</dbReference>